<proteinExistence type="predicted"/>
<evidence type="ECO:0000313" key="2">
    <source>
        <dbReference type="Proteomes" id="UP000515291"/>
    </source>
</evidence>
<accession>A0A7G6TU96</accession>
<reference evidence="2" key="1">
    <citation type="journal article" date="2020" name="Mol. Plant Microbe">
        <title>Rhizobial microsymbionts of the narrowly endemic Oxytropis species growing in Kamchatka are characterized by significant genetic diversity and possess a set of genes that are associated with T3SS and T6SS secretion systems and can affect the development of symbiosis.</title>
        <authorList>
            <person name="Safronova V."/>
            <person name="Guro P."/>
            <person name="Sazanova A."/>
            <person name="Kuznetsova I."/>
            <person name="Belimov A."/>
            <person name="Yakubov V."/>
            <person name="Chirak E."/>
            <person name="Afonin A."/>
            <person name="Gogolev Y."/>
            <person name="Andronov E."/>
            <person name="Tikhonovich I."/>
        </authorList>
    </citation>
    <scope>NUCLEOTIDE SEQUENCE [LARGE SCALE GENOMIC DNA]</scope>
    <source>
        <strain evidence="2">581</strain>
    </source>
</reference>
<dbReference type="Proteomes" id="UP000515291">
    <property type="component" value="Chromosome"/>
</dbReference>
<sequence length="69" mass="7554">MSLMSLDGARLLLVRQRFAPEMRFFIVQMLKGFKKAVVNLPVSSDGVGLFNCVCWFHCGGAAPGMLAYG</sequence>
<dbReference type="EMBL" id="CP050292">
    <property type="protein sequence ID" value="QND70328.1"/>
    <property type="molecule type" value="Genomic_DNA"/>
</dbReference>
<dbReference type="AlphaFoldDB" id="A0A7G6TU96"/>
<name>A0A7G6TU96_9BRAD</name>
<protein>
    <submittedName>
        <fullName evidence="1">Uncharacterized protein</fullName>
    </submittedName>
</protein>
<evidence type="ECO:0000313" key="1">
    <source>
        <dbReference type="EMBL" id="QND70328.1"/>
    </source>
</evidence>
<organism evidence="1 2">
    <name type="scientific">Tardiphaga robiniae</name>
    <dbReference type="NCBI Taxonomy" id="943830"/>
    <lineage>
        <taxon>Bacteria</taxon>
        <taxon>Pseudomonadati</taxon>
        <taxon>Pseudomonadota</taxon>
        <taxon>Alphaproteobacteria</taxon>
        <taxon>Hyphomicrobiales</taxon>
        <taxon>Nitrobacteraceae</taxon>
        <taxon>Tardiphaga</taxon>
    </lineage>
</organism>
<dbReference type="KEGG" id="trb:HB776_03050"/>
<dbReference type="RefSeq" id="WP_184514952.1">
    <property type="nucleotide sequence ID" value="NZ_CP050292.1"/>
</dbReference>
<gene>
    <name evidence="1" type="ORF">HB776_03050</name>
</gene>